<evidence type="ECO:0000313" key="2">
    <source>
        <dbReference type="EMBL" id="EEF27238.1"/>
    </source>
</evidence>
<dbReference type="eggNOG" id="KOG1198">
    <property type="taxonomic scope" value="Eukaryota"/>
</dbReference>
<keyword evidence="3" id="KW-1185">Reference proteome</keyword>
<proteinExistence type="predicted"/>
<name>B9TA77_RICCO</name>
<dbReference type="InterPro" id="IPR013154">
    <property type="entry name" value="ADH-like_N"/>
</dbReference>
<sequence>MARKLMRAVQYDKYGGGAAGLKHVEVPVPCPKKDEVLLKLEATSINPFDLKIQKGVARPFLPPRFPYVPCTDMAGEVVEVGPGVKNFQTGDKVVAYLGPFKSP</sequence>
<organism evidence="2 3">
    <name type="scientific">Ricinus communis</name>
    <name type="common">Castor bean</name>
    <dbReference type="NCBI Taxonomy" id="3988"/>
    <lineage>
        <taxon>Eukaryota</taxon>
        <taxon>Viridiplantae</taxon>
        <taxon>Streptophyta</taxon>
        <taxon>Embryophyta</taxon>
        <taxon>Tracheophyta</taxon>
        <taxon>Spermatophyta</taxon>
        <taxon>Magnoliopsida</taxon>
        <taxon>eudicotyledons</taxon>
        <taxon>Gunneridae</taxon>
        <taxon>Pentapetalae</taxon>
        <taxon>rosids</taxon>
        <taxon>fabids</taxon>
        <taxon>Malpighiales</taxon>
        <taxon>Euphorbiaceae</taxon>
        <taxon>Acalyphoideae</taxon>
        <taxon>Acalypheae</taxon>
        <taxon>Ricinus</taxon>
    </lineage>
</organism>
<dbReference type="Pfam" id="PF08240">
    <property type="entry name" value="ADH_N"/>
    <property type="match status" value="1"/>
</dbReference>
<dbReference type="Gene3D" id="3.90.180.10">
    <property type="entry name" value="Medium-chain alcohol dehydrogenases, catalytic domain"/>
    <property type="match status" value="1"/>
</dbReference>
<gene>
    <name evidence="2" type="ORF">RCOM_1983970</name>
</gene>
<dbReference type="STRING" id="3988.B9TA77"/>
<protein>
    <recommendedName>
        <fullName evidence="1">Alcohol dehydrogenase-like N-terminal domain-containing protein</fullName>
    </recommendedName>
</protein>
<evidence type="ECO:0000259" key="1">
    <source>
        <dbReference type="Pfam" id="PF08240"/>
    </source>
</evidence>
<evidence type="ECO:0000313" key="3">
    <source>
        <dbReference type="Proteomes" id="UP000008311"/>
    </source>
</evidence>
<dbReference type="PANTHER" id="PTHR44013">
    <property type="entry name" value="ZINC-TYPE ALCOHOL DEHYDROGENASE-LIKE PROTEIN C16A3.02C"/>
    <property type="match status" value="1"/>
</dbReference>
<dbReference type="InParanoid" id="B9TA77"/>
<reference evidence="3" key="1">
    <citation type="journal article" date="2010" name="Nat. Biotechnol.">
        <title>Draft genome sequence of the oilseed species Ricinus communis.</title>
        <authorList>
            <person name="Chan A.P."/>
            <person name="Crabtree J."/>
            <person name="Zhao Q."/>
            <person name="Lorenzi H."/>
            <person name="Orvis J."/>
            <person name="Puiu D."/>
            <person name="Melake-Berhan A."/>
            <person name="Jones K.M."/>
            <person name="Redman J."/>
            <person name="Chen G."/>
            <person name="Cahoon E.B."/>
            <person name="Gedil M."/>
            <person name="Stanke M."/>
            <person name="Haas B.J."/>
            <person name="Wortman J.R."/>
            <person name="Fraser-Liggett C.M."/>
            <person name="Ravel J."/>
            <person name="Rabinowicz P.D."/>
        </authorList>
    </citation>
    <scope>NUCLEOTIDE SEQUENCE [LARGE SCALE GENOMIC DNA]</scope>
    <source>
        <strain evidence="3">cv. Hale</strain>
    </source>
</reference>
<dbReference type="InterPro" id="IPR011032">
    <property type="entry name" value="GroES-like_sf"/>
</dbReference>
<dbReference type="EMBL" id="EQ975590">
    <property type="protein sequence ID" value="EEF27238.1"/>
    <property type="molecule type" value="Genomic_DNA"/>
</dbReference>
<dbReference type="InterPro" id="IPR052733">
    <property type="entry name" value="Chloroplast_QOR"/>
</dbReference>
<feature type="domain" description="Alcohol dehydrogenase-like N-terminal" evidence="1">
    <location>
        <begin position="33"/>
        <end position="95"/>
    </location>
</feature>
<dbReference type="AlphaFoldDB" id="B9TA77"/>
<dbReference type="SUPFAM" id="SSF50129">
    <property type="entry name" value="GroES-like"/>
    <property type="match status" value="1"/>
</dbReference>
<dbReference type="Proteomes" id="UP000008311">
    <property type="component" value="Unassembled WGS sequence"/>
</dbReference>
<accession>B9TA77</accession>
<dbReference type="PANTHER" id="PTHR44013:SF16">
    <property type="entry name" value="ZINC-BINDING DEHYDROGENASE FAMILY OXIDOREDUCTASE"/>
    <property type="match status" value="1"/>
</dbReference>